<dbReference type="InterPro" id="IPR050601">
    <property type="entry name" value="CPA3_antiporter_subunitC"/>
</dbReference>
<dbReference type="PANTHER" id="PTHR34583">
    <property type="entry name" value="ANTIPORTER SUBUNIT MNHC2-RELATED"/>
    <property type="match status" value="1"/>
</dbReference>
<dbReference type="OrthoDB" id="9799219at2"/>
<dbReference type="Gene3D" id="1.10.287.3510">
    <property type="match status" value="1"/>
</dbReference>
<feature type="region of interest" description="Disordered" evidence="7">
    <location>
        <begin position="106"/>
        <end position="141"/>
    </location>
</feature>
<evidence type="ECO:0000256" key="7">
    <source>
        <dbReference type="SAM" id="MobiDB-lite"/>
    </source>
</evidence>
<evidence type="ECO:0000313" key="10">
    <source>
        <dbReference type="Proteomes" id="UP000242205"/>
    </source>
</evidence>
<dbReference type="Pfam" id="PF00420">
    <property type="entry name" value="Oxidored_q2"/>
    <property type="match status" value="1"/>
</dbReference>
<dbReference type="KEGG" id="atw:C0099_03275"/>
<dbReference type="GO" id="GO:0005886">
    <property type="term" value="C:plasma membrane"/>
    <property type="evidence" value="ECO:0007669"/>
    <property type="project" value="UniProtKB-SubCell"/>
</dbReference>
<gene>
    <name evidence="9" type="ORF">C0099_03275</name>
</gene>
<keyword evidence="3" id="KW-1003">Cell membrane</keyword>
<evidence type="ECO:0000256" key="8">
    <source>
        <dbReference type="SAM" id="Phobius"/>
    </source>
</evidence>
<evidence type="ECO:0000313" key="9">
    <source>
        <dbReference type="EMBL" id="AUN94053.1"/>
    </source>
</evidence>
<dbReference type="PANTHER" id="PTHR34583:SF2">
    <property type="entry name" value="ANTIPORTER SUBUNIT MNHC2-RELATED"/>
    <property type="match status" value="1"/>
</dbReference>
<accession>A0A2I6S470</accession>
<dbReference type="AlphaFoldDB" id="A0A2I6S470"/>
<keyword evidence="6 8" id="KW-0472">Membrane</keyword>
<dbReference type="InterPro" id="IPR039428">
    <property type="entry name" value="NUOK/Mnh_C1-like"/>
</dbReference>
<organism evidence="9 10">
    <name type="scientific">Pseudazoarcus pumilus</name>
    <dbReference type="NCBI Taxonomy" id="2067960"/>
    <lineage>
        <taxon>Bacteria</taxon>
        <taxon>Pseudomonadati</taxon>
        <taxon>Pseudomonadota</taxon>
        <taxon>Betaproteobacteria</taxon>
        <taxon>Rhodocyclales</taxon>
        <taxon>Zoogloeaceae</taxon>
        <taxon>Pseudazoarcus</taxon>
    </lineage>
</organism>
<keyword evidence="5 8" id="KW-1133">Transmembrane helix</keyword>
<sequence length="141" mass="14421">MEIIAALTVGGLAAIGMWMLLDRNLVRVVLGIVIIGNAINLGVLTSGRFFGETAAFVSATHVPSDGANPLPQALVLTAIVIGFGLFVFALAVLKSVRETHGMTTTDFVTAATEEAAPDGRGDDAGERTDASVAKGGEGPRA</sequence>
<proteinExistence type="inferred from homology"/>
<comment type="similarity">
    <text evidence="2">Belongs to the CPA3 antiporters (TC 2.A.63) subunit C family.</text>
</comment>
<keyword evidence="4 8" id="KW-0812">Transmembrane</keyword>
<evidence type="ECO:0000256" key="3">
    <source>
        <dbReference type="ARBA" id="ARBA00022475"/>
    </source>
</evidence>
<comment type="subcellular location">
    <subcellularLocation>
        <location evidence="1">Cell membrane</location>
        <topology evidence="1">Multi-pass membrane protein</topology>
    </subcellularLocation>
</comment>
<dbReference type="RefSeq" id="WP_102246125.1">
    <property type="nucleotide sequence ID" value="NZ_CP025682.1"/>
</dbReference>
<feature type="transmembrane region" description="Helical" evidence="8">
    <location>
        <begin position="70"/>
        <end position="93"/>
    </location>
</feature>
<protein>
    <submittedName>
        <fullName evidence="9">Na+/H+ antiporter subunit C</fullName>
    </submittedName>
</protein>
<evidence type="ECO:0000256" key="5">
    <source>
        <dbReference type="ARBA" id="ARBA00022989"/>
    </source>
</evidence>
<evidence type="ECO:0000256" key="6">
    <source>
        <dbReference type="ARBA" id="ARBA00023136"/>
    </source>
</evidence>
<dbReference type="Proteomes" id="UP000242205">
    <property type="component" value="Chromosome"/>
</dbReference>
<name>A0A2I6S470_9RHOO</name>
<evidence type="ECO:0000256" key="1">
    <source>
        <dbReference type="ARBA" id="ARBA00004651"/>
    </source>
</evidence>
<keyword evidence="10" id="KW-1185">Reference proteome</keyword>
<evidence type="ECO:0000256" key="2">
    <source>
        <dbReference type="ARBA" id="ARBA00010388"/>
    </source>
</evidence>
<dbReference type="EMBL" id="CP025682">
    <property type="protein sequence ID" value="AUN94053.1"/>
    <property type="molecule type" value="Genomic_DNA"/>
</dbReference>
<feature type="transmembrane region" description="Helical" evidence="8">
    <location>
        <begin position="6"/>
        <end position="21"/>
    </location>
</feature>
<reference evidence="9 10" key="1">
    <citation type="submission" date="2018-01" db="EMBL/GenBank/DDBJ databases">
        <authorList>
            <person name="Fu G.-Y."/>
        </authorList>
    </citation>
    <scope>NUCLEOTIDE SEQUENCE [LARGE SCALE GENOMIC DNA]</scope>
    <source>
        <strain evidence="9 10">SY39</strain>
    </source>
</reference>
<evidence type="ECO:0000256" key="4">
    <source>
        <dbReference type="ARBA" id="ARBA00022692"/>
    </source>
</evidence>
<feature type="compositionally biased region" description="Basic and acidic residues" evidence="7">
    <location>
        <begin position="117"/>
        <end position="129"/>
    </location>
</feature>
<feature type="transmembrane region" description="Helical" evidence="8">
    <location>
        <begin position="28"/>
        <end position="50"/>
    </location>
</feature>